<reference evidence="3" key="1">
    <citation type="journal article" date="2012" name="Nature">
        <title>A physical, genetic and functional sequence assembly of the barley genome.</title>
        <authorList>
            <consortium name="The International Barley Genome Sequencing Consortium"/>
            <person name="Mayer K.F."/>
            <person name="Waugh R."/>
            <person name="Brown J.W."/>
            <person name="Schulman A."/>
            <person name="Langridge P."/>
            <person name="Platzer M."/>
            <person name="Fincher G.B."/>
            <person name="Muehlbauer G.J."/>
            <person name="Sato K."/>
            <person name="Close T.J."/>
            <person name="Wise R.P."/>
            <person name="Stein N."/>
        </authorList>
    </citation>
    <scope>NUCLEOTIDE SEQUENCE [LARGE SCALE GENOMIC DNA]</scope>
    <source>
        <strain evidence="3">cv. Morex</strain>
    </source>
</reference>
<proteinExistence type="predicted"/>
<sequence length="169" mass="19517">MNLLGAIHRYAIQASCATLDMIFKETSPFVAYNGYLSKTSCGSVLQIWRDTRRARGEQEEMHTDDVEMYIADLDKQQTVRVRTLGDDALFIGHNYTCCLSTQKYPKLLRNHVYFTDDDEYSLIDAKDNRRDVGILNLEDLSVTNVVSHQPWSNWPIPVWVTPSFNKIHK</sequence>
<reference evidence="2" key="2">
    <citation type="submission" date="2020-10" db="EMBL/GenBank/DDBJ databases">
        <authorList>
            <person name="Scholz U."/>
            <person name="Mascher M."/>
            <person name="Fiebig A."/>
        </authorList>
    </citation>
    <scope>NUCLEOTIDE SEQUENCE [LARGE SCALE GENOMIC DNA]</scope>
    <source>
        <strain evidence="2">cv. Morex</strain>
    </source>
</reference>
<dbReference type="PANTHER" id="PTHR44586">
    <property type="entry name" value="F-BOX DOMAIN CONTAINING PROTEIN, EXPRESSED"/>
    <property type="match status" value="1"/>
</dbReference>
<reference evidence="2" key="3">
    <citation type="submission" date="2022-01" db="UniProtKB">
        <authorList>
            <consortium name="EnsemblPlants"/>
        </authorList>
    </citation>
    <scope>IDENTIFICATION</scope>
    <source>
        <strain evidence="2">subsp. vulgare</strain>
    </source>
</reference>
<protein>
    <recommendedName>
        <fullName evidence="1">KIB1-4 beta-propeller domain-containing protein</fullName>
    </recommendedName>
</protein>
<dbReference type="AlphaFoldDB" id="A0A8I6XNW5"/>
<dbReference type="EnsemblPlants" id="HORVU.MOREX.r3.3HG0224460.1">
    <property type="protein sequence ID" value="HORVU.MOREX.r3.3HG0224460.1.CDS1"/>
    <property type="gene ID" value="HORVU.MOREX.r3.3HG0224460"/>
</dbReference>
<keyword evidence="3" id="KW-1185">Reference proteome</keyword>
<evidence type="ECO:0000313" key="2">
    <source>
        <dbReference type="EnsemblPlants" id="HORVU.MOREX.r3.3HG0224460.1.CDS1"/>
    </source>
</evidence>
<name>A0A8I6XNW5_HORVV</name>
<dbReference type="Gramene" id="HORVU.MOREX.r3.3HG0224460.1">
    <property type="protein sequence ID" value="HORVU.MOREX.r3.3HG0224460.1.CDS1"/>
    <property type="gene ID" value="HORVU.MOREX.r3.3HG0224460"/>
</dbReference>
<dbReference type="Pfam" id="PF03478">
    <property type="entry name" value="Beta-prop_KIB1-4"/>
    <property type="match status" value="1"/>
</dbReference>
<evidence type="ECO:0000259" key="1">
    <source>
        <dbReference type="Pfam" id="PF03478"/>
    </source>
</evidence>
<feature type="domain" description="KIB1-4 beta-propeller" evidence="1">
    <location>
        <begin position="27"/>
        <end position="134"/>
    </location>
</feature>
<evidence type="ECO:0000313" key="3">
    <source>
        <dbReference type="Proteomes" id="UP000011116"/>
    </source>
</evidence>
<dbReference type="InterPro" id="IPR005174">
    <property type="entry name" value="KIB1-4_b-propeller"/>
</dbReference>
<dbReference type="PANTHER" id="PTHR44586:SF10">
    <property type="entry name" value="DUF295 DOMAIN-CONTAINING PROTEIN"/>
    <property type="match status" value="1"/>
</dbReference>
<organism evidence="2 3">
    <name type="scientific">Hordeum vulgare subsp. vulgare</name>
    <name type="common">Domesticated barley</name>
    <dbReference type="NCBI Taxonomy" id="112509"/>
    <lineage>
        <taxon>Eukaryota</taxon>
        <taxon>Viridiplantae</taxon>
        <taxon>Streptophyta</taxon>
        <taxon>Embryophyta</taxon>
        <taxon>Tracheophyta</taxon>
        <taxon>Spermatophyta</taxon>
        <taxon>Magnoliopsida</taxon>
        <taxon>Liliopsida</taxon>
        <taxon>Poales</taxon>
        <taxon>Poaceae</taxon>
        <taxon>BOP clade</taxon>
        <taxon>Pooideae</taxon>
        <taxon>Triticodae</taxon>
        <taxon>Triticeae</taxon>
        <taxon>Hordeinae</taxon>
        <taxon>Hordeum</taxon>
    </lineage>
</organism>
<accession>A0A8I6XNW5</accession>
<dbReference type="Proteomes" id="UP000011116">
    <property type="component" value="Chromosome 3H"/>
</dbReference>